<keyword evidence="1" id="KW-0812">Transmembrane</keyword>
<evidence type="ECO:0000256" key="1">
    <source>
        <dbReference type="SAM" id="Phobius"/>
    </source>
</evidence>
<protein>
    <recommendedName>
        <fullName evidence="4">Yip1 domain-containing protein</fullName>
    </recommendedName>
</protein>
<accession>A0ABW4MM14</accession>
<comment type="caution">
    <text evidence="2">The sequence shown here is derived from an EMBL/GenBank/DDBJ whole genome shotgun (WGS) entry which is preliminary data.</text>
</comment>
<organism evidence="2 3">
    <name type="scientific">Fredinandcohnia salidurans</name>
    <dbReference type="NCBI Taxonomy" id="2595041"/>
    <lineage>
        <taxon>Bacteria</taxon>
        <taxon>Bacillati</taxon>
        <taxon>Bacillota</taxon>
        <taxon>Bacilli</taxon>
        <taxon>Bacillales</taxon>
        <taxon>Bacillaceae</taxon>
        <taxon>Fredinandcohnia</taxon>
    </lineage>
</organism>
<gene>
    <name evidence="2" type="ORF">ACFSFW_07505</name>
</gene>
<evidence type="ECO:0000313" key="2">
    <source>
        <dbReference type="EMBL" id="MFD1778511.1"/>
    </source>
</evidence>
<proteinExistence type="predicted"/>
<dbReference type="EMBL" id="JBHUEK010000010">
    <property type="protein sequence ID" value="MFD1778511.1"/>
    <property type="molecule type" value="Genomic_DNA"/>
</dbReference>
<reference evidence="3" key="1">
    <citation type="journal article" date="2019" name="Int. J. Syst. Evol. Microbiol.">
        <title>The Global Catalogue of Microorganisms (GCM) 10K type strain sequencing project: providing services to taxonomists for standard genome sequencing and annotation.</title>
        <authorList>
            <consortium name="The Broad Institute Genomics Platform"/>
            <consortium name="The Broad Institute Genome Sequencing Center for Infectious Disease"/>
            <person name="Wu L."/>
            <person name="Ma J."/>
        </authorList>
    </citation>
    <scope>NUCLEOTIDE SEQUENCE [LARGE SCALE GENOMIC DNA]</scope>
    <source>
        <strain evidence="3">CCUG 15531</strain>
    </source>
</reference>
<keyword evidence="1" id="KW-1133">Transmembrane helix</keyword>
<dbReference type="Proteomes" id="UP001597227">
    <property type="component" value="Unassembled WGS sequence"/>
</dbReference>
<keyword evidence="3" id="KW-1185">Reference proteome</keyword>
<evidence type="ECO:0000313" key="3">
    <source>
        <dbReference type="Proteomes" id="UP001597227"/>
    </source>
</evidence>
<feature type="transmembrane region" description="Helical" evidence="1">
    <location>
        <begin position="94"/>
        <end position="118"/>
    </location>
</feature>
<sequence>MTFIKHVLPRKLLTASISGSLFAILLSLLFPGSFGSEINSIKEYIWGFTKTVPFYLMYSFPVIFVYGTVTSIISDFLSGLITKKSIRMEPYLSAVFHLLFGFVLQWVSLGAAILFFVTDRILGKKKGRYKWSQAFKSLIIPFLIWILFMGIIWIVDFFSEGAHYIVY</sequence>
<feature type="transmembrane region" description="Helical" evidence="1">
    <location>
        <begin position="59"/>
        <end position="82"/>
    </location>
</feature>
<keyword evidence="1" id="KW-0472">Membrane</keyword>
<dbReference type="RefSeq" id="WP_388036752.1">
    <property type="nucleotide sequence ID" value="NZ_JBHUEK010000010.1"/>
</dbReference>
<name>A0ABW4MM14_9BACI</name>
<feature type="transmembrane region" description="Helical" evidence="1">
    <location>
        <begin position="138"/>
        <end position="158"/>
    </location>
</feature>
<evidence type="ECO:0008006" key="4">
    <source>
        <dbReference type="Google" id="ProtNLM"/>
    </source>
</evidence>